<keyword evidence="4" id="KW-0805">Transcription regulation</keyword>
<reference evidence="12" key="2">
    <citation type="submission" date="2021-04" db="EMBL/GenBank/DDBJ databases">
        <authorList>
            <person name="Gilroy R."/>
        </authorList>
    </citation>
    <scope>NUCLEOTIDE SEQUENCE</scope>
    <source>
        <strain evidence="12">ChiSxjej1B13-11762</strain>
    </source>
</reference>
<organism evidence="12 13">
    <name type="scientific">Candidatus Dorea gallistercoris</name>
    <dbReference type="NCBI Taxonomy" id="2838542"/>
    <lineage>
        <taxon>Bacteria</taxon>
        <taxon>Bacillati</taxon>
        <taxon>Bacillota</taxon>
        <taxon>Clostridia</taxon>
        <taxon>Lachnospirales</taxon>
        <taxon>Lachnospiraceae</taxon>
        <taxon>Dorea</taxon>
    </lineage>
</organism>
<evidence type="ECO:0000259" key="10">
    <source>
        <dbReference type="PROSITE" id="PS50110"/>
    </source>
</evidence>
<dbReference type="SMART" id="SM00862">
    <property type="entry name" value="Trans_reg_C"/>
    <property type="match status" value="1"/>
</dbReference>
<gene>
    <name evidence="12" type="ORF">H9873_10150</name>
</gene>
<protein>
    <recommendedName>
        <fullName evidence="1">Stage 0 sporulation protein A homolog</fullName>
    </recommendedName>
</protein>
<dbReference type="FunFam" id="3.40.50.2300:FF:000002">
    <property type="entry name" value="DNA-binding response regulator PhoP"/>
    <property type="match status" value="1"/>
</dbReference>
<dbReference type="Gene3D" id="1.10.10.10">
    <property type="entry name" value="Winged helix-like DNA-binding domain superfamily/Winged helix DNA-binding domain"/>
    <property type="match status" value="1"/>
</dbReference>
<evidence type="ECO:0000256" key="9">
    <source>
        <dbReference type="PROSITE-ProRule" id="PRU01091"/>
    </source>
</evidence>
<evidence type="ECO:0000256" key="7">
    <source>
        <dbReference type="ARBA" id="ARBA00024867"/>
    </source>
</evidence>
<feature type="modified residue" description="4-aspartylphosphate" evidence="8">
    <location>
        <position position="51"/>
    </location>
</feature>
<proteinExistence type="predicted"/>
<keyword evidence="2 8" id="KW-0597">Phosphoprotein</keyword>
<dbReference type="InterPro" id="IPR011006">
    <property type="entry name" value="CheY-like_superfamily"/>
</dbReference>
<dbReference type="SMART" id="SM00448">
    <property type="entry name" value="REC"/>
    <property type="match status" value="1"/>
</dbReference>
<evidence type="ECO:0000256" key="3">
    <source>
        <dbReference type="ARBA" id="ARBA00023012"/>
    </source>
</evidence>
<feature type="domain" description="Response regulatory" evidence="10">
    <location>
        <begin position="2"/>
        <end position="116"/>
    </location>
</feature>
<dbReference type="PANTHER" id="PTHR48111:SF22">
    <property type="entry name" value="REGULATOR OF RPOS"/>
    <property type="match status" value="1"/>
</dbReference>
<evidence type="ECO:0000313" key="12">
    <source>
        <dbReference type="EMBL" id="HIW84667.1"/>
    </source>
</evidence>
<dbReference type="GO" id="GO:0000976">
    <property type="term" value="F:transcription cis-regulatory region binding"/>
    <property type="evidence" value="ECO:0007669"/>
    <property type="project" value="TreeGrafter"/>
</dbReference>
<dbReference type="GO" id="GO:0000156">
    <property type="term" value="F:phosphorelay response regulator activity"/>
    <property type="evidence" value="ECO:0007669"/>
    <property type="project" value="TreeGrafter"/>
</dbReference>
<evidence type="ECO:0000259" key="11">
    <source>
        <dbReference type="PROSITE" id="PS51755"/>
    </source>
</evidence>
<evidence type="ECO:0000256" key="8">
    <source>
        <dbReference type="PROSITE-ProRule" id="PRU00169"/>
    </source>
</evidence>
<dbReference type="GO" id="GO:0032993">
    <property type="term" value="C:protein-DNA complex"/>
    <property type="evidence" value="ECO:0007669"/>
    <property type="project" value="TreeGrafter"/>
</dbReference>
<dbReference type="Pfam" id="PF00486">
    <property type="entry name" value="Trans_reg_C"/>
    <property type="match status" value="1"/>
</dbReference>
<keyword evidence="6" id="KW-0804">Transcription</keyword>
<evidence type="ECO:0000256" key="1">
    <source>
        <dbReference type="ARBA" id="ARBA00018672"/>
    </source>
</evidence>
<dbReference type="GO" id="GO:0006355">
    <property type="term" value="P:regulation of DNA-templated transcription"/>
    <property type="evidence" value="ECO:0007669"/>
    <property type="project" value="InterPro"/>
</dbReference>
<keyword evidence="5 9" id="KW-0238">DNA-binding</keyword>
<dbReference type="PROSITE" id="PS51755">
    <property type="entry name" value="OMPR_PHOB"/>
    <property type="match status" value="1"/>
</dbReference>
<dbReference type="PANTHER" id="PTHR48111">
    <property type="entry name" value="REGULATOR OF RPOS"/>
    <property type="match status" value="1"/>
</dbReference>
<dbReference type="AlphaFoldDB" id="A0A9D1RDG8"/>
<dbReference type="Pfam" id="PF00072">
    <property type="entry name" value="Response_reg"/>
    <property type="match status" value="1"/>
</dbReference>
<feature type="DNA-binding region" description="OmpR/PhoB-type" evidence="9">
    <location>
        <begin position="126"/>
        <end position="224"/>
    </location>
</feature>
<comment type="function">
    <text evidence="7">May play the central regulatory role in sporulation. It may be an element of the effector pathway responsible for the activation of sporulation genes in response to nutritional stress. Spo0A may act in concert with spo0H (a sigma factor) to control the expression of some genes that are critical to the sporulation process.</text>
</comment>
<dbReference type="Gene3D" id="6.10.250.690">
    <property type="match status" value="1"/>
</dbReference>
<accession>A0A9D1RDG8</accession>
<dbReference type="InterPro" id="IPR039420">
    <property type="entry name" value="WalR-like"/>
</dbReference>
<evidence type="ECO:0000256" key="5">
    <source>
        <dbReference type="ARBA" id="ARBA00023125"/>
    </source>
</evidence>
<feature type="domain" description="OmpR/PhoB-type" evidence="11">
    <location>
        <begin position="126"/>
        <end position="224"/>
    </location>
</feature>
<dbReference type="SUPFAM" id="SSF52172">
    <property type="entry name" value="CheY-like"/>
    <property type="match status" value="1"/>
</dbReference>
<dbReference type="InterPro" id="IPR036388">
    <property type="entry name" value="WH-like_DNA-bd_sf"/>
</dbReference>
<comment type="caution">
    <text evidence="12">The sequence shown here is derived from an EMBL/GenBank/DDBJ whole genome shotgun (WGS) entry which is preliminary data.</text>
</comment>
<evidence type="ECO:0000256" key="2">
    <source>
        <dbReference type="ARBA" id="ARBA00022553"/>
    </source>
</evidence>
<dbReference type="PROSITE" id="PS50110">
    <property type="entry name" value="RESPONSE_REGULATORY"/>
    <property type="match status" value="1"/>
</dbReference>
<dbReference type="InterPro" id="IPR001789">
    <property type="entry name" value="Sig_transdc_resp-reg_receiver"/>
</dbReference>
<dbReference type="Gene3D" id="3.40.50.2300">
    <property type="match status" value="1"/>
</dbReference>
<evidence type="ECO:0000256" key="6">
    <source>
        <dbReference type="ARBA" id="ARBA00023163"/>
    </source>
</evidence>
<dbReference type="GO" id="GO:0005829">
    <property type="term" value="C:cytosol"/>
    <property type="evidence" value="ECO:0007669"/>
    <property type="project" value="TreeGrafter"/>
</dbReference>
<evidence type="ECO:0000313" key="13">
    <source>
        <dbReference type="Proteomes" id="UP000824263"/>
    </source>
</evidence>
<dbReference type="CDD" id="cd00383">
    <property type="entry name" value="trans_reg_C"/>
    <property type="match status" value="1"/>
</dbReference>
<dbReference type="Proteomes" id="UP000824263">
    <property type="component" value="Unassembled WGS sequence"/>
</dbReference>
<dbReference type="InterPro" id="IPR001867">
    <property type="entry name" value="OmpR/PhoB-type_DNA-bd"/>
</dbReference>
<evidence type="ECO:0000256" key="4">
    <source>
        <dbReference type="ARBA" id="ARBA00023015"/>
    </source>
</evidence>
<dbReference type="EMBL" id="DXGF01000182">
    <property type="protein sequence ID" value="HIW84667.1"/>
    <property type="molecule type" value="Genomic_DNA"/>
</dbReference>
<dbReference type="FunFam" id="1.10.10.10:FF:000005">
    <property type="entry name" value="Two-component system response regulator"/>
    <property type="match status" value="1"/>
</dbReference>
<keyword evidence="3" id="KW-0902">Two-component regulatory system</keyword>
<reference evidence="12" key="1">
    <citation type="journal article" date="2021" name="PeerJ">
        <title>Extensive microbial diversity within the chicken gut microbiome revealed by metagenomics and culture.</title>
        <authorList>
            <person name="Gilroy R."/>
            <person name="Ravi A."/>
            <person name="Getino M."/>
            <person name="Pursley I."/>
            <person name="Horton D.L."/>
            <person name="Alikhan N.F."/>
            <person name="Baker D."/>
            <person name="Gharbi K."/>
            <person name="Hall N."/>
            <person name="Watson M."/>
            <person name="Adriaenssens E.M."/>
            <person name="Foster-Nyarko E."/>
            <person name="Jarju S."/>
            <person name="Secka A."/>
            <person name="Antonio M."/>
            <person name="Oren A."/>
            <person name="Chaudhuri R.R."/>
            <person name="La Ragione R."/>
            <person name="Hildebrand F."/>
            <person name="Pallen M.J."/>
        </authorList>
    </citation>
    <scope>NUCLEOTIDE SEQUENCE</scope>
    <source>
        <strain evidence="12">ChiSxjej1B13-11762</strain>
    </source>
</reference>
<sequence length="225" mass="26091">MRLLVVEDEVYLLDILKKRLTKEHYSVDTCEDGLEAWDYIKLTQYDGIVLDIMLPGMDGIELLKQMRKEGDHTPVLLLTARDSIEDRVTGLDIGADDYLIKPFAFEELLARIRVMLRRQDTVQPQDEVYRLADLSVDCKSHAVTRGGKQIELSSKEFALLEYLIRNQGVVLSREQIEQHIWSYDYMGSSNMVDVYIRYLRKKIDDGQEKKLIQTVRGAGYVLRES</sequence>
<name>A0A9D1RDG8_9FIRM</name>